<keyword evidence="4" id="KW-1185">Reference proteome</keyword>
<keyword evidence="1" id="KW-0067">ATP-binding</keyword>
<dbReference type="EC" id="2.7.1.169" evidence="1"/>
<accession>F6BAD6</accession>
<dbReference type="OrthoDB" id="85822at2157"/>
<dbReference type="GeneID" id="10643105"/>
<evidence type="ECO:0000256" key="1">
    <source>
        <dbReference type="HAMAP-Rule" id="MF_02223"/>
    </source>
</evidence>
<dbReference type="GO" id="GO:0015937">
    <property type="term" value="P:coenzyme A biosynthetic process"/>
    <property type="evidence" value="ECO:0007669"/>
    <property type="project" value="UniProtKB-UniRule"/>
</dbReference>
<proteinExistence type="inferred from homology"/>
<dbReference type="AlphaFoldDB" id="F6BAD6"/>
<dbReference type="EMBL" id="CP002737">
    <property type="protein sequence ID" value="AEF95826.1"/>
    <property type="molecule type" value="Genomic_DNA"/>
</dbReference>
<dbReference type="Proteomes" id="UP000009227">
    <property type="component" value="Chromosome"/>
</dbReference>
<dbReference type="UniPathway" id="UPA00241"/>
<dbReference type="Gene3D" id="3.30.230.120">
    <property type="match status" value="1"/>
</dbReference>
<dbReference type="KEGG" id="mig:Metig_0270"/>
<dbReference type="InterPro" id="IPR020568">
    <property type="entry name" value="Ribosomal_Su5_D2-typ_SF"/>
</dbReference>
<keyword evidence="1 3" id="KW-0418">Kinase</keyword>
<comment type="similarity">
    <text evidence="1">Belongs to the GHMP kinase family. PoK subfamily.</text>
</comment>
<evidence type="ECO:0000313" key="4">
    <source>
        <dbReference type="Proteomes" id="UP000009227"/>
    </source>
</evidence>
<evidence type="ECO:0000313" key="3">
    <source>
        <dbReference type="EMBL" id="AEF95826.1"/>
    </source>
</evidence>
<dbReference type="InterPro" id="IPR006204">
    <property type="entry name" value="GHMP_kinase_N_dom"/>
</dbReference>
<dbReference type="RefSeq" id="WP_013798435.1">
    <property type="nucleotide sequence ID" value="NC_015562.1"/>
</dbReference>
<comment type="catalytic activity">
    <reaction evidence="1">
        <text>(R)-pantoate + ATP = (R)-4-phosphopantoate + ADP + H(+)</text>
        <dbReference type="Rhea" id="RHEA:28246"/>
        <dbReference type="ChEBI" id="CHEBI:15378"/>
        <dbReference type="ChEBI" id="CHEBI:15980"/>
        <dbReference type="ChEBI" id="CHEBI:30616"/>
        <dbReference type="ChEBI" id="CHEBI:61294"/>
        <dbReference type="ChEBI" id="CHEBI:456216"/>
        <dbReference type="EC" id="2.7.1.169"/>
    </reaction>
</comment>
<keyword evidence="1" id="KW-0173">Coenzyme A biosynthesis</keyword>
<dbReference type="InterPro" id="IPR012043">
    <property type="entry name" value="PoK"/>
</dbReference>
<dbReference type="GO" id="GO:0016301">
    <property type="term" value="F:kinase activity"/>
    <property type="evidence" value="ECO:0007669"/>
    <property type="project" value="UniProtKB-UniRule"/>
</dbReference>
<comment type="function">
    <text evidence="1">Phosphorylates (R)-pantoate to form (R)-4-phosphopantoate in the CoA biosynthesis pathway.</text>
</comment>
<dbReference type="GO" id="GO:0005524">
    <property type="term" value="F:ATP binding"/>
    <property type="evidence" value="ECO:0007669"/>
    <property type="project" value="UniProtKB-KW"/>
</dbReference>
<keyword evidence="1" id="KW-0547">Nucleotide-binding</keyword>
<keyword evidence="1" id="KW-0808">Transferase</keyword>
<dbReference type="STRING" id="880724.Metig_0270"/>
<feature type="domain" description="GHMP kinase N-terminal" evidence="2">
    <location>
        <begin position="66"/>
        <end position="139"/>
    </location>
</feature>
<name>F6BAD6_METIK</name>
<dbReference type="PANTHER" id="PTHR42282:SF1">
    <property type="entry name" value="PANTOATE KINASE"/>
    <property type="match status" value="1"/>
</dbReference>
<dbReference type="PANTHER" id="PTHR42282">
    <property type="entry name" value="PANTOATE KINASE-RELATED"/>
    <property type="match status" value="1"/>
</dbReference>
<evidence type="ECO:0000259" key="2">
    <source>
        <dbReference type="Pfam" id="PF00288"/>
    </source>
</evidence>
<sequence>MFVPAHITGFFKIFKDRDFLKTGSTGAGITLDKGVHTTIKPGNGDIYFNNKKIDLSPTREVMDYFNFGGSYDVMHFSDFPLGSGLGTSGGCALGTAHEVFKIIDTYKIYDDNNYNNEAVKIAHIAEVKCGTGLGDVIAQHTKGFVIRKKPGFPINVEKVKINNIDDYYVVVEILGKKETKNIINNPQWIEKINKTSDELLIKLLKNPTLKNFMDLSLYFAKTTGLISDNILEICKDLKFTIGASQAMLGNTVFCICKKEDLDDVLSILKNPIVCKIYE</sequence>
<protein>
    <recommendedName>
        <fullName evidence="1">Pantoate kinase</fullName>
        <shortName evidence="1">PoK</shortName>
        <ecNumber evidence="1">2.7.1.169</ecNumber>
    </recommendedName>
</protein>
<dbReference type="SUPFAM" id="SSF54211">
    <property type="entry name" value="Ribosomal protein S5 domain 2-like"/>
    <property type="match status" value="1"/>
</dbReference>
<organism evidence="4">
    <name type="scientific">Methanotorris igneus (strain DSM 5666 / JCM 11834 / Kol 5)</name>
    <dbReference type="NCBI Taxonomy" id="880724"/>
    <lineage>
        <taxon>Archaea</taxon>
        <taxon>Methanobacteriati</taxon>
        <taxon>Methanobacteriota</taxon>
        <taxon>Methanomada group</taxon>
        <taxon>Methanococci</taxon>
        <taxon>Methanococcales</taxon>
        <taxon>Methanocaldococcaceae</taxon>
        <taxon>Methanotorris</taxon>
    </lineage>
</organism>
<dbReference type="HAMAP" id="MF_02223">
    <property type="entry name" value="Pantoate_kinase"/>
    <property type="match status" value="1"/>
</dbReference>
<dbReference type="PIRSF" id="PIRSF016896">
    <property type="entry name" value="GHMP_arc_MJ0969"/>
    <property type="match status" value="1"/>
</dbReference>
<reference evidence="3 4" key="1">
    <citation type="submission" date="2011-05" db="EMBL/GenBank/DDBJ databases">
        <title>Complete sequence of Methanotorris igneus Kol 5.</title>
        <authorList>
            <consortium name="US DOE Joint Genome Institute"/>
            <person name="Lucas S."/>
            <person name="Han J."/>
            <person name="Lapidus A."/>
            <person name="Cheng J.-F."/>
            <person name="Goodwin L."/>
            <person name="Pitluck S."/>
            <person name="Peters L."/>
            <person name="Mikhailova N."/>
            <person name="Chertkov O."/>
            <person name="Han C."/>
            <person name="Tapia R."/>
            <person name="Land M."/>
            <person name="Hauser L."/>
            <person name="Kyrpides N."/>
            <person name="Ivanova N."/>
            <person name="Pagani I."/>
            <person name="Sieprawska-Lupa M."/>
            <person name="Whitman W."/>
            <person name="Woyke T."/>
        </authorList>
    </citation>
    <scope>NUCLEOTIDE SEQUENCE [LARGE SCALE GENOMIC DNA]</scope>
    <source>
        <strain evidence="4">DSM 5666 / JCM 11834 / Kol 5</strain>
    </source>
</reference>
<comment type="pathway">
    <text evidence="1">Cofactor biosynthesis; coenzyme A biosynthesis.</text>
</comment>
<dbReference type="Pfam" id="PF00288">
    <property type="entry name" value="GHMP_kinases_N"/>
    <property type="match status" value="1"/>
</dbReference>
<dbReference type="HOGENOM" id="CLU_081191_0_0_2"/>
<gene>
    <name evidence="3" type="ordered locus">Metig_0270</name>
</gene>